<evidence type="ECO:0000256" key="12">
    <source>
        <dbReference type="ARBA" id="ARBA00034808"/>
    </source>
</evidence>
<dbReference type="SUPFAM" id="SSF52540">
    <property type="entry name" value="P-loop containing nucleoside triphosphate hydrolases"/>
    <property type="match status" value="1"/>
</dbReference>
<evidence type="ECO:0000313" key="17">
    <source>
        <dbReference type="EMBL" id="SDM14731.1"/>
    </source>
</evidence>
<evidence type="ECO:0000256" key="10">
    <source>
        <dbReference type="ARBA" id="ARBA00023235"/>
    </source>
</evidence>
<keyword evidence="8" id="KW-0238">DNA-binding</keyword>
<dbReference type="Gene3D" id="3.40.50.300">
    <property type="entry name" value="P-loop containing nucleotide triphosphate hydrolases"/>
    <property type="match status" value="4"/>
</dbReference>
<dbReference type="GO" id="GO:0005524">
    <property type="term" value="F:ATP binding"/>
    <property type="evidence" value="ECO:0007669"/>
    <property type="project" value="UniProtKB-UniRule"/>
</dbReference>
<dbReference type="InterPro" id="IPR038726">
    <property type="entry name" value="PDDEXK_AddAB-type"/>
</dbReference>
<comment type="catalytic activity">
    <reaction evidence="13">
        <text>ATP + H2O = ADP + phosphate + H(+)</text>
        <dbReference type="Rhea" id="RHEA:13065"/>
        <dbReference type="ChEBI" id="CHEBI:15377"/>
        <dbReference type="ChEBI" id="CHEBI:15378"/>
        <dbReference type="ChEBI" id="CHEBI:30616"/>
        <dbReference type="ChEBI" id="CHEBI:43474"/>
        <dbReference type="ChEBI" id="CHEBI:456216"/>
        <dbReference type="EC" id="5.6.2.4"/>
    </reaction>
</comment>
<keyword evidence="6" id="KW-0269">Exonuclease</keyword>
<evidence type="ECO:0000256" key="1">
    <source>
        <dbReference type="ARBA" id="ARBA00022722"/>
    </source>
</evidence>
<dbReference type="PANTHER" id="PTHR11070:SF55">
    <property type="entry name" value="DNA 3'-5' HELICASE"/>
    <property type="match status" value="1"/>
</dbReference>
<dbReference type="GO" id="GO:0005829">
    <property type="term" value="C:cytosol"/>
    <property type="evidence" value="ECO:0007669"/>
    <property type="project" value="TreeGrafter"/>
</dbReference>
<dbReference type="Gene3D" id="1.10.486.10">
    <property type="entry name" value="PCRA, domain 4"/>
    <property type="match status" value="1"/>
</dbReference>
<evidence type="ECO:0000256" key="2">
    <source>
        <dbReference type="ARBA" id="ARBA00022741"/>
    </source>
</evidence>
<keyword evidence="9" id="KW-0234">DNA repair</keyword>
<evidence type="ECO:0000256" key="4">
    <source>
        <dbReference type="ARBA" id="ARBA00022801"/>
    </source>
</evidence>
<feature type="domain" description="UvrD-like helicase C-terminal" evidence="16">
    <location>
        <begin position="367"/>
        <end position="692"/>
    </location>
</feature>
<dbReference type="EC" id="5.6.2.4" evidence="12"/>
<proteinExistence type="predicted"/>
<dbReference type="PROSITE" id="PS51217">
    <property type="entry name" value="UVRD_HELICASE_CTER"/>
    <property type="match status" value="1"/>
</dbReference>
<dbReference type="GO" id="GO:0043138">
    <property type="term" value="F:3'-5' DNA helicase activity"/>
    <property type="evidence" value="ECO:0007669"/>
    <property type="project" value="UniProtKB-EC"/>
</dbReference>
<protein>
    <recommendedName>
        <fullName evidence="12">DNA 3'-5' helicase</fullName>
        <ecNumber evidence="12">5.6.2.4</ecNumber>
    </recommendedName>
</protein>
<dbReference type="InterPro" id="IPR011335">
    <property type="entry name" value="Restrct_endonuc-II-like"/>
</dbReference>
<evidence type="ECO:0000256" key="6">
    <source>
        <dbReference type="ARBA" id="ARBA00022839"/>
    </source>
</evidence>
<dbReference type="CDD" id="cd17932">
    <property type="entry name" value="DEXQc_UvrD"/>
    <property type="match status" value="1"/>
</dbReference>
<dbReference type="GO" id="GO:0004527">
    <property type="term" value="F:exonuclease activity"/>
    <property type="evidence" value="ECO:0007669"/>
    <property type="project" value="UniProtKB-KW"/>
</dbReference>
<evidence type="ECO:0000256" key="8">
    <source>
        <dbReference type="ARBA" id="ARBA00023125"/>
    </source>
</evidence>
<dbReference type="Pfam" id="PF12705">
    <property type="entry name" value="PDDEXK_1"/>
    <property type="match status" value="1"/>
</dbReference>
<dbReference type="InterPro" id="IPR027417">
    <property type="entry name" value="P-loop_NTPase"/>
</dbReference>
<comment type="catalytic activity">
    <reaction evidence="11">
        <text>Couples ATP hydrolysis with the unwinding of duplex DNA by translocating in the 3'-5' direction.</text>
        <dbReference type="EC" id="5.6.2.4"/>
    </reaction>
</comment>
<feature type="binding site" evidence="14">
    <location>
        <begin position="35"/>
        <end position="42"/>
    </location>
    <ligand>
        <name>ATP</name>
        <dbReference type="ChEBI" id="CHEBI:30616"/>
    </ligand>
</feature>
<evidence type="ECO:0000256" key="14">
    <source>
        <dbReference type="PROSITE-ProRule" id="PRU00560"/>
    </source>
</evidence>
<dbReference type="Gene3D" id="3.90.320.10">
    <property type="match status" value="1"/>
</dbReference>
<evidence type="ECO:0000256" key="13">
    <source>
        <dbReference type="ARBA" id="ARBA00048988"/>
    </source>
</evidence>
<dbReference type="EMBL" id="LT629700">
    <property type="protein sequence ID" value="SDM14731.1"/>
    <property type="molecule type" value="Genomic_DNA"/>
</dbReference>
<evidence type="ECO:0000256" key="3">
    <source>
        <dbReference type="ARBA" id="ARBA00022763"/>
    </source>
</evidence>
<keyword evidence="3" id="KW-0227">DNA damage</keyword>
<evidence type="ECO:0000259" key="16">
    <source>
        <dbReference type="PROSITE" id="PS51217"/>
    </source>
</evidence>
<dbReference type="GO" id="GO:0000725">
    <property type="term" value="P:recombinational repair"/>
    <property type="evidence" value="ECO:0007669"/>
    <property type="project" value="TreeGrafter"/>
</dbReference>
<accession>A0A1G9QV13</accession>
<feature type="domain" description="UvrD-like helicase ATP-binding" evidence="15">
    <location>
        <begin position="14"/>
        <end position="366"/>
    </location>
</feature>
<keyword evidence="18" id="KW-1185">Reference proteome</keyword>
<dbReference type="GO" id="GO:0033202">
    <property type="term" value="C:DNA helicase complex"/>
    <property type="evidence" value="ECO:0007669"/>
    <property type="project" value="TreeGrafter"/>
</dbReference>
<dbReference type="InterPro" id="IPR014016">
    <property type="entry name" value="UvrD-like_ATP-bd"/>
</dbReference>
<dbReference type="SUPFAM" id="SSF52980">
    <property type="entry name" value="Restriction endonuclease-like"/>
    <property type="match status" value="1"/>
</dbReference>
<evidence type="ECO:0000259" key="15">
    <source>
        <dbReference type="PROSITE" id="PS51198"/>
    </source>
</evidence>
<organism evidence="17 18">
    <name type="scientific">Corynebacterium mycetoides</name>
    <dbReference type="NCBI Taxonomy" id="38302"/>
    <lineage>
        <taxon>Bacteria</taxon>
        <taxon>Bacillati</taxon>
        <taxon>Actinomycetota</taxon>
        <taxon>Actinomycetes</taxon>
        <taxon>Mycobacteriales</taxon>
        <taxon>Corynebacteriaceae</taxon>
        <taxon>Corynebacterium</taxon>
    </lineage>
</organism>
<keyword evidence="4 14" id="KW-0378">Hydrolase</keyword>
<dbReference type="Pfam" id="PF00580">
    <property type="entry name" value="UvrD-helicase"/>
    <property type="match status" value="1"/>
</dbReference>
<evidence type="ECO:0000256" key="11">
    <source>
        <dbReference type="ARBA" id="ARBA00034617"/>
    </source>
</evidence>
<dbReference type="Pfam" id="PF13361">
    <property type="entry name" value="UvrD_C"/>
    <property type="match status" value="1"/>
</dbReference>
<dbReference type="RefSeq" id="WP_092151876.1">
    <property type="nucleotide sequence ID" value="NZ_LT629700.1"/>
</dbReference>
<evidence type="ECO:0000313" key="18">
    <source>
        <dbReference type="Proteomes" id="UP000199350"/>
    </source>
</evidence>
<sequence length="1091" mass="118059">MSPTLLSKYLGQEYPPTDQQSDVIGAAPGPLLVVAGAGAGKTETMAARVVWLVANGYARPEEVLGLTFTRKAAQELGKRIRNRLGVLADNDSLLRRLDPTGELAESLRVVAPTISTYDAYAGDLVREYGLLVPVEPDARLITDAELHAITREVVLDYRGQLVTASGKNPAVSTVISDVLGLMSSMGNSLVEPAFIEEQSHIFLAETESLPGKGDPAKFTNEMAKWRDAQELRRNYLPILEELGKQLRARGVVTFNEQMSVAAQLARDHAMVGASQRQRFRVVMLDEYQDTSHAQRILLRSLFGENRDAAGGAAHPLTVTAVGDPMQAIYGWRGATAENLAAFVEDFPCPDGSTAPKRQLTTSWRNPPNVLDMANLVSDALLGTGPARAVAALSSRPHAPIGDVQIAFFEHEQEEIDFVADDLARQYENSRETGEIFNAAVLVRANRTSPEVAEALELRGVPYEIVGLAGLLDVPEVADVVAVASMLVNPGDSASALRILSGPAVGLGLKDLSALAQRAGNLRGSARSEDTEDTGHADLTDPMERLHNQLAEAVEEAQRITAGADAPAGLTDAVADLGEPERYSEEGLARMQAVASKLRWLRTHSLGKRLADVFADIIDVFGIRTEVLARPSSTGTVHLDRLLEEVSTYPGASLNALLEYFELARDHEGGLTPGAVPVRDDRVQILTAHKAKGLEWDTVAVIRADRQTYASRNSTFLTQAKLVPDEEFDAFADAEDRTQFAKAANGYIKTSGAKLDEESARLFYVALTRSERKLIVTGSAKKPGRKKVEEPYAHLLALRDLVPEDCVAQWFEGDGEGETEADAGAAVPAKEGIWPHLAADPRDAEAAQAVGAAMADLPGLSQGELFELWERDTTALIEEHDAAASAAVPVVLPGELTASDIVALSADPEQFARRARRPVPFKPNAYAKRGTAFHQWLEEFYGARPLLSEDELPGADEAGVDTQTLAQLKANFEASHWASRTPAYVEHPFELALGQSVVRGRMDAVFEDEDGWTVVDWKTGTKPPPAQMESAKLQLAVYAEAWRRSVGDGKDVRAVFFYVRSGEDYAPANLPDGAELEALLQQSAAEGIEFEQ</sequence>
<dbReference type="PANTHER" id="PTHR11070">
    <property type="entry name" value="UVRD / RECB / PCRA DNA HELICASE FAMILY MEMBER"/>
    <property type="match status" value="1"/>
</dbReference>
<dbReference type="STRING" id="38302.SAMN04488535_2102"/>
<evidence type="ECO:0000256" key="5">
    <source>
        <dbReference type="ARBA" id="ARBA00022806"/>
    </source>
</evidence>
<evidence type="ECO:0000256" key="7">
    <source>
        <dbReference type="ARBA" id="ARBA00022840"/>
    </source>
</evidence>
<dbReference type="InterPro" id="IPR000212">
    <property type="entry name" value="DNA_helicase_UvrD/REP"/>
</dbReference>
<dbReference type="GO" id="GO:0003677">
    <property type="term" value="F:DNA binding"/>
    <property type="evidence" value="ECO:0007669"/>
    <property type="project" value="UniProtKB-KW"/>
</dbReference>
<keyword evidence="2 14" id="KW-0547">Nucleotide-binding</keyword>
<keyword evidence="10" id="KW-0413">Isomerase</keyword>
<dbReference type="AlphaFoldDB" id="A0A1G9QV13"/>
<keyword evidence="7 14" id="KW-0067">ATP-binding</keyword>
<evidence type="ECO:0000256" key="9">
    <source>
        <dbReference type="ARBA" id="ARBA00023204"/>
    </source>
</evidence>
<gene>
    <name evidence="17" type="ORF">SAMN04488535_2102</name>
</gene>
<dbReference type="InterPro" id="IPR014017">
    <property type="entry name" value="DNA_helicase_UvrD-like_C"/>
</dbReference>
<dbReference type="OrthoDB" id="4812256at2"/>
<dbReference type="Proteomes" id="UP000199350">
    <property type="component" value="Chromosome I"/>
</dbReference>
<keyword evidence="5 14" id="KW-0347">Helicase</keyword>
<reference evidence="18" key="1">
    <citation type="submission" date="2016-10" db="EMBL/GenBank/DDBJ databases">
        <authorList>
            <person name="Varghese N."/>
            <person name="Submissions S."/>
        </authorList>
    </citation>
    <scope>NUCLEOTIDE SEQUENCE [LARGE SCALE GENOMIC DNA]</scope>
    <source>
        <strain evidence="18">DSM 20632</strain>
    </source>
</reference>
<keyword evidence="1" id="KW-0540">Nuclease</keyword>
<dbReference type="PROSITE" id="PS51198">
    <property type="entry name" value="UVRD_HELICASE_ATP_BIND"/>
    <property type="match status" value="1"/>
</dbReference>
<name>A0A1G9QV13_9CORY</name>
<dbReference type="InterPro" id="IPR011604">
    <property type="entry name" value="PDDEXK-like_dom_sf"/>
</dbReference>